<dbReference type="Proteomes" id="UP001054837">
    <property type="component" value="Unassembled WGS sequence"/>
</dbReference>
<comment type="caution">
    <text evidence="1">The sequence shown here is derived from an EMBL/GenBank/DDBJ whole genome shotgun (WGS) entry which is preliminary data.</text>
</comment>
<sequence>MGLNSIPRKFHNAWKDLLFHSKRIEFFLLKPLLLAIYKSGDWTPDLVSDNQITKSFRGTAFIARLVPHSVSINPTFRRINVRFAGNNLPNNIQKVPATPFLQEESLWRNEDQEKMDSICDDYWWI</sequence>
<protein>
    <submittedName>
        <fullName evidence="1">Uncharacterized protein</fullName>
    </submittedName>
</protein>
<organism evidence="1 2">
    <name type="scientific">Caerostris darwini</name>
    <dbReference type="NCBI Taxonomy" id="1538125"/>
    <lineage>
        <taxon>Eukaryota</taxon>
        <taxon>Metazoa</taxon>
        <taxon>Ecdysozoa</taxon>
        <taxon>Arthropoda</taxon>
        <taxon>Chelicerata</taxon>
        <taxon>Arachnida</taxon>
        <taxon>Araneae</taxon>
        <taxon>Araneomorphae</taxon>
        <taxon>Entelegynae</taxon>
        <taxon>Araneoidea</taxon>
        <taxon>Araneidae</taxon>
        <taxon>Caerostris</taxon>
    </lineage>
</organism>
<evidence type="ECO:0000313" key="1">
    <source>
        <dbReference type="EMBL" id="GIY13770.1"/>
    </source>
</evidence>
<evidence type="ECO:0000313" key="2">
    <source>
        <dbReference type="Proteomes" id="UP001054837"/>
    </source>
</evidence>
<dbReference type="EMBL" id="BPLQ01005286">
    <property type="protein sequence ID" value="GIY13770.1"/>
    <property type="molecule type" value="Genomic_DNA"/>
</dbReference>
<reference evidence="1 2" key="1">
    <citation type="submission" date="2021-06" db="EMBL/GenBank/DDBJ databases">
        <title>Caerostris darwini draft genome.</title>
        <authorList>
            <person name="Kono N."/>
            <person name="Arakawa K."/>
        </authorList>
    </citation>
    <scope>NUCLEOTIDE SEQUENCE [LARGE SCALE GENOMIC DNA]</scope>
</reference>
<keyword evidence="2" id="KW-1185">Reference proteome</keyword>
<gene>
    <name evidence="1" type="ORF">CDAR_531481</name>
</gene>
<dbReference type="AlphaFoldDB" id="A0AAV4QWA9"/>
<proteinExistence type="predicted"/>
<name>A0AAV4QWA9_9ARAC</name>
<accession>A0AAV4QWA9</accession>